<dbReference type="NCBIfam" id="TIGR00585">
    <property type="entry name" value="mutl"/>
    <property type="match status" value="1"/>
</dbReference>
<accession>A0AA39UVV7</accession>
<evidence type="ECO:0000313" key="7">
    <source>
        <dbReference type="Proteomes" id="UP001175228"/>
    </source>
</evidence>
<dbReference type="Proteomes" id="UP001175228">
    <property type="component" value="Unassembled WGS sequence"/>
</dbReference>
<dbReference type="InterPro" id="IPR042120">
    <property type="entry name" value="MutL_C_dimsub"/>
</dbReference>
<dbReference type="AlphaFoldDB" id="A0AA39UVV7"/>
<dbReference type="InterPro" id="IPR020568">
    <property type="entry name" value="Ribosomal_Su5_D2-typ_SF"/>
</dbReference>
<evidence type="ECO:0000313" key="6">
    <source>
        <dbReference type="EMBL" id="KAK0499754.1"/>
    </source>
</evidence>
<organism evidence="6 7">
    <name type="scientific">Armillaria luteobubalina</name>
    <dbReference type="NCBI Taxonomy" id="153913"/>
    <lineage>
        <taxon>Eukaryota</taxon>
        <taxon>Fungi</taxon>
        <taxon>Dikarya</taxon>
        <taxon>Basidiomycota</taxon>
        <taxon>Agaricomycotina</taxon>
        <taxon>Agaricomycetes</taxon>
        <taxon>Agaricomycetidae</taxon>
        <taxon>Agaricales</taxon>
        <taxon>Marasmiineae</taxon>
        <taxon>Physalacriaceae</taxon>
        <taxon>Armillaria</taxon>
    </lineage>
</organism>
<feature type="domain" description="DNA mismatch repair protein S5" evidence="5">
    <location>
        <begin position="220"/>
        <end position="349"/>
    </location>
</feature>
<dbReference type="GO" id="GO:0061982">
    <property type="term" value="P:meiosis I cell cycle process"/>
    <property type="evidence" value="ECO:0007669"/>
    <property type="project" value="UniProtKB-ARBA"/>
</dbReference>
<dbReference type="SMART" id="SM00853">
    <property type="entry name" value="MutL_C"/>
    <property type="match status" value="1"/>
</dbReference>
<comment type="caution">
    <text evidence="6">The sequence shown here is derived from an EMBL/GenBank/DDBJ whole genome shotgun (WGS) entry which is preliminary data.</text>
</comment>
<keyword evidence="7" id="KW-1185">Reference proteome</keyword>
<comment type="similarity">
    <text evidence="1">Belongs to the DNA mismatch repair MutL/HexB family.</text>
</comment>
<proteinExistence type="inferred from homology"/>
<dbReference type="InterPro" id="IPR014790">
    <property type="entry name" value="MutL_C"/>
</dbReference>
<reference evidence="6" key="1">
    <citation type="submission" date="2023-06" db="EMBL/GenBank/DDBJ databases">
        <authorList>
            <consortium name="Lawrence Berkeley National Laboratory"/>
            <person name="Ahrendt S."/>
            <person name="Sahu N."/>
            <person name="Indic B."/>
            <person name="Wong-Bajracharya J."/>
            <person name="Merenyi Z."/>
            <person name="Ke H.-M."/>
            <person name="Monk M."/>
            <person name="Kocsube S."/>
            <person name="Drula E."/>
            <person name="Lipzen A."/>
            <person name="Balint B."/>
            <person name="Henrissat B."/>
            <person name="Andreopoulos B."/>
            <person name="Martin F.M."/>
            <person name="Harder C.B."/>
            <person name="Rigling D."/>
            <person name="Ford K.L."/>
            <person name="Foster G.D."/>
            <person name="Pangilinan J."/>
            <person name="Papanicolaou A."/>
            <person name="Barry K."/>
            <person name="LaButti K."/>
            <person name="Viragh M."/>
            <person name="Koriabine M."/>
            <person name="Yan M."/>
            <person name="Riley R."/>
            <person name="Champramary S."/>
            <person name="Plett K.L."/>
            <person name="Tsai I.J."/>
            <person name="Slot J."/>
            <person name="Sipos G."/>
            <person name="Plett J."/>
            <person name="Nagy L.G."/>
            <person name="Grigoriev I.V."/>
        </authorList>
    </citation>
    <scope>NUCLEOTIDE SEQUENCE</scope>
    <source>
        <strain evidence="6">HWK02</strain>
    </source>
</reference>
<dbReference type="Gene3D" id="3.30.1540.20">
    <property type="entry name" value="MutL, C-terminal domain, dimerisation subdomain"/>
    <property type="match status" value="2"/>
</dbReference>
<evidence type="ECO:0000256" key="3">
    <source>
        <dbReference type="SAM" id="MobiDB-lite"/>
    </source>
</evidence>
<dbReference type="InterPro" id="IPR014762">
    <property type="entry name" value="DNA_mismatch_repair_CS"/>
</dbReference>
<feature type="region of interest" description="Disordered" evidence="3">
    <location>
        <begin position="355"/>
        <end position="374"/>
    </location>
</feature>
<dbReference type="PROSITE" id="PS00058">
    <property type="entry name" value="DNA_MISMATCH_REPAIR_1"/>
    <property type="match status" value="1"/>
</dbReference>
<dbReference type="GO" id="GO:0032300">
    <property type="term" value="C:mismatch repair complex"/>
    <property type="evidence" value="ECO:0007669"/>
    <property type="project" value="InterPro"/>
</dbReference>
<dbReference type="SMART" id="SM01340">
    <property type="entry name" value="DNA_mis_repair"/>
    <property type="match status" value="1"/>
</dbReference>
<evidence type="ECO:0000256" key="2">
    <source>
        <dbReference type="ARBA" id="ARBA00022763"/>
    </source>
</evidence>
<dbReference type="PANTHER" id="PTHR10073:SF47">
    <property type="entry name" value="DNA MISMATCH REPAIR PROTEIN MLH3"/>
    <property type="match status" value="1"/>
</dbReference>
<dbReference type="PANTHER" id="PTHR10073">
    <property type="entry name" value="DNA MISMATCH REPAIR PROTEIN MLH, PMS, MUTL"/>
    <property type="match status" value="1"/>
</dbReference>
<dbReference type="InterPro" id="IPR014721">
    <property type="entry name" value="Ribsml_uS5_D2-typ_fold_subgr"/>
</dbReference>
<dbReference type="InterPro" id="IPR038973">
    <property type="entry name" value="MutL/Mlh/Pms-like"/>
</dbReference>
<dbReference type="Pfam" id="PF13589">
    <property type="entry name" value="HATPase_c_3"/>
    <property type="match status" value="1"/>
</dbReference>
<sequence length="834" mass="92193">MEHRKGIELLPASTQSKIRSTQILTSLPQVVSELMQNSLDAGAGHIDVGVDCEGWTCWVRDDGAGMGKDALAGIEGRYVTSKAYDPDSLNVLSTFGFRGEALASAADLCCLEISSRTAVSRETWSVILKGGQTLYSGVAVRWRRETPGTAVCVRDAFYNLPVRRRSHPSPGRTLELIKQEIETYALVFPGVAFSLENTNAARNSGPAVKVPKTPSSLCTFRHLFGKALVQHVEEINISENGITLEGFISLDGAPSKAYQYIYVNKHPIDVGDLHRLIDAKFTGSTFAKHFTASRRSPRKMEKKPVYVLNLSVPPREVDNCLEPAKGNLHFQNKDTIFGLLSNAIQSFLSRNGFSNVREGSTGNNASPAPRKRRKTNIDDLGYVSDEEEVDGGGLELQRTATPLFIRRDERDKVPGEFIWTDSTTGQAFVVNDRTGKSRACENAILGGGDEVRDAKLRTPNSRITFPLSKQASGSGKSFMPEWIQEALEANDVYTQTERKIPSISISDSTRWLNIQDAFRLKNTSHGCQSSRYFPSGQHNPMTYAMTIGGSSEHRYRKEDLRNAHVINQVDRKFIACLINDTGQIEGGGRPGRALVLIDQHAADERIRVERFLKTLCSGFLYSQRGGQNKTRMVETRILSPNIPILLTKHEAIQLGRSPQVRRTLRCWGFGFCGLDEVGSESEPESDESGYRQIMVETIPDIVGNKLLVGDELRDLVKGSLSNPDLSGDPAVEDSTPESDENSFVWLKALRWCPRELMDLINSKACRGAIMFNDTLSVTQCERLVLQLADTAFPFQCAHGRPSLVPLTDISRDVTGAKGGPLSWSQLEHSESNLH</sequence>
<dbReference type="InterPro" id="IPR037198">
    <property type="entry name" value="MutL_C_sf"/>
</dbReference>
<dbReference type="GO" id="GO:0030983">
    <property type="term" value="F:mismatched DNA binding"/>
    <property type="evidence" value="ECO:0007669"/>
    <property type="project" value="InterPro"/>
</dbReference>
<gene>
    <name evidence="6" type="ORF">EDD18DRAFT_1308131</name>
</gene>
<dbReference type="GO" id="GO:0006298">
    <property type="term" value="P:mismatch repair"/>
    <property type="evidence" value="ECO:0007669"/>
    <property type="project" value="InterPro"/>
</dbReference>
<dbReference type="InterPro" id="IPR002099">
    <property type="entry name" value="MutL/Mlh/PMS"/>
</dbReference>
<protein>
    <recommendedName>
        <fullName evidence="8">MutL C-terminal dimerisation domain-containing protein</fullName>
    </recommendedName>
</protein>
<feature type="domain" description="MutL C-terminal dimerisation" evidence="4">
    <location>
        <begin position="565"/>
        <end position="775"/>
    </location>
</feature>
<dbReference type="EMBL" id="JAUEPU010000009">
    <property type="protein sequence ID" value="KAK0499754.1"/>
    <property type="molecule type" value="Genomic_DNA"/>
</dbReference>
<dbReference type="Gene3D" id="3.30.230.10">
    <property type="match status" value="1"/>
</dbReference>
<name>A0AA39UVV7_9AGAR</name>
<dbReference type="GO" id="GO:0005524">
    <property type="term" value="F:ATP binding"/>
    <property type="evidence" value="ECO:0007669"/>
    <property type="project" value="InterPro"/>
</dbReference>
<dbReference type="InterPro" id="IPR013507">
    <property type="entry name" value="DNA_mismatch_S5_2-like"/>
</dbReference>
<dbReference type="GO" id="GO:0140664">
    <property type="term" value="F:ATP-dependent DNA damage sensor activity"/>
    <property type="evidence" value="ECO:0007669"/>
    <property type="project" value="InterPro"/>
</dbReference>
<dbReference type="SUPFAM" id="SSF54211">
    <property type="entry name" value="Ribosomal protein S5 domain 2-like"/>
    <property type="match status" value="1"/>
</dbReference>
<keyword evidence="2" id="KW-0227">DNA damage</keyword>
<evidence type="ECO:0008006" key="8">
    <source>
        <dbReference type="Google" id="ProtNLM"/>
    </source>
</evidence>
<dbReference type="SUPFAM" id="SSF55874">
    <property type="entry name" value="ATPase domain of HSP90 chaperone/DNA topoisomerase II/histidine kinase"/>
    <property type="match status" value="1"/>
</dbReference>
<dbReference type="GO" id="GO:0016887">
    <property type="term" value="F:ATP hydrolysis activity"/>
    <property type="evidence" value="ECO:0007669"/>
    <property type="project" value="InterPro"/>
</dbReference>
<evidence type="ECO:0000259" key="5">
    <source>
        <dbReference type="SMART" id="SM01340"/>
    </source>
</evidence>
<dbReference type="Pfam" id="PF01119">
    <property type="entry name" value="DNA_mis_repair"/>
    <property type="match status" value="1"/>
</dbReference>
<evidence type="ECO:0000259" key="4">
    <source>
        <dbReference type="SMART" id="SM00853"/>
    </source>
</evidence>
<dbReference type="SUPFAM" id="SSF118116">
    <property type="entry name" value="DNA mismatch repair protein MutL"/>
    <property type="match status" value="1"/>
</dbReference>
<evidence type="ECO:0000256" key="1">
    <source>
        <dbReference type="ARBA" id="ARBA00006082"/>
    </source>
</evidence>
<dbReference type="Gene3D" id="3.30.565.10">
    <property type="entry name" value="Histidine kinase-like ATPase, C-terminal domain"/>
    <property type="match status" value="1"/>
</dbReference>
<dbReference type="InterPro" id="IPR036890">
    <property type="entry name" value="HATPase_C_sf"/>
</dbReference>
<feature type="compositionally biased region" description="Polar residues" evidence="3">
    <location>
        <begin position="355"/>
        <end position="366"/>
    </location>
</feature>